<evidence type="ECO:0000259" key="4">
    <source>
        <dbReference type="SMART" id="SM00419"/>
    </source>
</evidence>
<sequence>MTLTTKQRELRSKVLDQIYVNGPISRVEISKQTGITPATVSELTGSLMTENLIYELGEDSSENNKSGRKRILLDIAARHSFYIGSELSEKYFSFCLSDNTGKVFAEKVITFKAGDKNEALTEVHFIEELNHFIHCYHSYQPKAVGIALPGHFNHKSKTIYSNNPHWKNFNLGILIENAALPIYFKNNVHSMANAERLFSENNTDENFIFFHVGRGMFCSYIYEGNTYGEHKFLVGEVGHTIVHPDGELCECGKRGCLQTYASEAWIIKKSRILFESANTTFLSQLTPDTQSISIETILSAYKMGDEGVTAILNNAIKYLSITINNLPMVIDTNKIILHGELFNEPALTNLLSRYLNQNTILLPLSHTWDIVFKPYSNINGALGACSLAISNFLLQGRE</sequence>
<dbReference type="InterPro" id="IPR043129">
    <property type="entry name" value="ATPase_NBD"/>
</dbReference>
<evidence type="ECO:0000313" key="6">
    <source>
        <dbReference type="Proteomes" id="UP000595254"/>
    </source>
</evidence>
<dbReference type="SUPFAM" id="SSF46785">
    <property type="entry name" value="Winged helix' DNA-binding domain"/>
    <property type="match status" value="1"/>
</dbReference>
<dbReference type="EMBL" id="CP068053">
    <property type="protein sequence ID" value="QQT00685.1"/>
    <property type="molecule type" value="Genomic_DNA"/>
</dbReference>
<organism evidence="5 6">
    <name type="scientific">Peribacillus psychrosaccharolyticus</name>
    <name type="common">Bacillus psychrosaccharolyticus</name>
    <dbReference type="NCBI Taxonomy" id="1407"/>
    <lineage>
        <taxon>Bacteria</taxon>
        <taxon>Bacillati</taxon>
        <taxon>Bacillota</taxon>
        <taxon>Bacilli</taxon>
        <taxon>Bacillales</taxon>
        <taxon>Bacillaceae</taxon>
        <taxon>Peribacillus</taxon>
    </lineage>
</organism>
<protein>
    <submittedName>
        <fullName evidence="5">ROK family transcriptional regulator</fullName>
    </submittedName>
</protein>
<accession>A0A974S1V7</accession>
<dbReference type="InterPro" id="IPR036388">
    <property type="entry name" value="WH-like_DNA-bd_sf"/>
</dbReference>
<dbReference type="Proteomes" id="UP000595254">
    <property type="component" value="Chromosome"/>
</dbReference>
<feature type="domain" description="HTH crp-type" evidence="4">
    <location>
        <begin position="16"/>
        <end position="74"/>
    </location>
</feature>
<proteinExistence type="inferred from homology"/>
<dbReference type="AlphaFoldDB" id="A0A974S1V7"/>
<dbReference type="RefSeq" id="WP_040376390.1">
    <property type="nucleotide sequence ID" value="NZ_CP068053.1"/>
</dbReference>
<dbReference type="Pfam" id="PF13412">
    <property type="entry name" value="HTH_24"/>
    <property type="match status" value="1"/>
</dbReference>
<dbReference type="InterPro" id="IPR000600">
    <property type="entry name" value="ROK"/>
</dbReference>
<reference evidence="5 6" key="1">
    <citation type="submission" date="2021-01" db="EMBL/GenBank/DDBJ databases">
        <title>FDA dAtabase for Regulatory Grade micrObial Sequences (FDA-ARGOS): Supporting development and validation of Infectious Disease Dx tests.</title>
        <authorList>
            <person name="Nelson B."/>
            <person name="Plummer A."/>
            <person name="Tallon L."/>
            <person name="Sadzewicz L."/>
            <person name="Zhao X."/>
            <person name="Boylan J."/>
            <person name="Ott S."/>
            <person name="Bowen H."/>
            <person name="Vavikolanu K."/>
            <person name="Mehta A."/>
            <person name="Aluvathingal J."/>
            <person name="Nadendla S."/>
            <person name="Myers T."/>
            <person name="Yan Y."/>
            <person name="Sichtig H."/>
        </authorList>
    </citation>
    <scope>NUCLEOTIDE SEQUENCE [LARGE SCALE GENOMIC DNA]</scope>
    <source>
        <strain evidence="5 6">FDAARGOS_1161</strain>
    </source>
</reference>
<dbReference type="GO" id="GO:0042732">
    <property type="term" value="P:D-xylose metabolic process"/>
    <property type="evidence" value="ECO:0007669"/>
    <property type="project" value="UniProtKB-KW"/>
</dbReference>
<comment type="function">
    <text evidence="1">Transcriptional repressor of xylose-utilizing enzymes.</text>
</comment>
<dbReference type="KEGG" id="ppsr:I6J18_01750"/>
<dbReference type="InterPro" id="IPR036390">
    <property type="entry name" value="WH_DNA-bd_sf"/>
</dbReference>
<dbReference type="Gene3D" id="3.30.420.40">
    <property type="match status" value="2"/>
</dbReference>
<keyword evidence="6" id="KW-1185">Reference proteome</keyword>
<dbReference type="GO" id="GO:0003677">
    <property type="term" value="F:DNA binding"/>
    <property type="evidence" value="ECO:0007669"/>
    <property type="project" value="InterPro"/>
</dbReference>
<keyword evidence="3" id="KW-0119">Carbohydrate metabolism</keyword>
<dbReference type="PANTHER" id="PTHR18964">
    <property type="entry name" value="ROK (REPRESSOR, ORF, KINASE) FAMILY"/>
    <property type="match status" value="1"/>
</dbReference>
<evidence type="ECO:0000256" key="1">
    <source>
        <dbReference type="ARBA" id="ARBA00002486"/>
    </source>
</evidence>
<dbReference type="SMART" id="SM00419">
    <property type="entry name" value="HTH_CRP"/>
    <property type="match status" value="1"/>
</dbReference>
<dbReference type="Pfam" id="PF00480">
    <property type="entry name" value="ROK"/>
    <property type="match status" value="1"/>
</dbReference>
<keyword evidence="3" id="KW-0859">Xylose metabolism</keyword>
<evidence type="ECO:0000256" key="2">
    <source>
        <dbReference type="ARBA" id="ARBA00006479"/>
    </source>
</evidence>
<dbReference type="GO" id="GO:0006355">
    <property type="term" value="P:regulation of DNA-templated transcription"/>
    <property type="evidence" value="ECO:0007669"/>
    <property type="project" value="InterPro"/>
</dbReference>
<dbReference type="Gene3D" id="1.10.10.10">
    <property type="entry name" value="Winged helix-like DNA-binding domain superfamily/Winged helix DNA-binding domain"/>
    <property type="match status" value="1"/>
</dbReference>
<evidence type="ECO:0000256" key="3">
    <source>
        <dbReference type="ARBA" id="ARBA00022629"/>
    </source>
</evidence>
<dbReference type="SUPFAM" id="SSF53067">
    <property type="entry name" value="Actin-like ATPase domain"/>
    <property type="match status" value="2"/>
</dbReference>
<name>A0A974S1V7_PERPY</name>
<comment type="similarity">
    <text evidence="2">Belongs to the ROK (NagC/XylR) family.</text>
</comment>
<gene>
    <name evidence="5" type="ORF">I6J18_01750</name>
</gene>
<evidence type="ECO:0000313" key="5">
    <source>
        <dbReference type="EMBL" id="QQT00685.1"/>
    </source>
</evidence>
<dbReference type="PANTHER" id="PTHR18964:SF149">
    <property type="entry name" value="BIFUNCTIONAL UDP-N-ACETYLGLUCOSAMINE 2-EPIMERASE_N-ACETYLMANNOSAMINE KINASE"/>
    <property type="match status" value="1"/>
</dbReference>
<dbReference type="InterPro" id="IPR012318">
    <property type="entry name" value="HTH_CRP"/>
</dbReference>